<proteinExistence type="predicted"/>
<keyword evidence="2" id="KW-1185">Reference proteome</keyword>
<name>A0AAN9EIZ5_CROPI</name>
<gene>
    <name evidence="1" type="ORF">RIF29_23979</name>
</gene>
<dbReference type="Proteomes" id="UP001372338">
    <property type="component" value="Unassembled WGS sequence"/>
</dbReference>
<evidence type="ECO:0000313" key="1">
    <source>
        <dbReference type="EMBL" id="KAK7258404.1"/>
    </source>
</evidence>
<evidence type="ECO:0000313" key="2">
    <source>
        <dbReference type="Proteomes" id="UP001372338"/>
    </source>
</evidence>
<organism evidence="1 2">
    <name type="scientific">Crotalaria pallida</name>
    <name type="common">Smooth rattlebox</name>
    <name type="synonym">Crotalaria striata</name>
    <dbReference type="NCBI Taxonomy" id="3830"/>
    <lineage>
        <taxon>Eukaryota</taxon>
        <taxon>Viridiplantae</taxon>
        <taxon>Streptophyta</taxon>
        <taxon>Embryophyta</taxon>
        <taxon>Tracheophyta</taxon>
        <taxon>Spermatophyta</taxon>
        <taxon>Magnoliopsida</taxon>
        <taxon>eudicotyledons</taxon>
        <taxon>Gunneridae</taxon>
        <taxon>Pentapetalae</taxon>
        <taxon>rosids</taxon>
        <taxon>fabids</taxon>
        <taxon>Fabales</taxon>
        <taxon>Fabaceae</taxon>
        <taxon>Papilionoideae</taxon>
        <taxon>50 kb inversion clade</taxon>
        <taxon>genistoids sensu lato</taxon>
        <taxon>core genistoids</taxon>
        <taxon>Crotalarieae</taxon>
        <taxon>Crotalaria</taxon>
    </lineage>
</organism>
<dbReference type="EMBL" id="JAYWIO010000005">
    <property type="protein sequence ID" value="KAK7258404.1"/>
    <property type="molecule type" value="Genomic_DNA"/>
</dbReference>
<reference evidence="1 2" key="1">
    <citation type="submission" date="2024-01" db="EMBL/GenBank/DDBJ databases">
        <title>The genomes of 5 underutilized Papilionoideae crops provide insights into root nodulation and disease resistanc.</title>
        <authorList>
            <person name="Yuan L."/>
        </authorList>
    </citation>
    <scope>NUCLEOTIDE SEQUENCE [LARGE SCALE GENOMIC DNA]</scope>
    <source>
        <strain evidence="1">ZHUSHIDOU_FW_LH</strain>
        <tissue evidence="1">Leaf</tissue>
    </source>
</reference>
<comment type="caution">
    <text evidence="1">The sequence shown here is derived from an EMBL/GenBank/DDBJ whole genome shotgun (WGS) entry which is preliminary data.</text>
</comment>
<protein>
    <submittedName>
        <fullName evidence="1">Uncharacterized protein</fullName>
    </submittedName>
</protein>
<dbReference type="AlphaFoldDB" id="A0AAN9EIZ5"/>
<accession>A0AAN9EIZ5</accession>
<sequence length="92" mass="9186">MFRWCRQLLTVANEISFPSDTGGAEYSGNGGAADFGNGGAMVVGGVSVGEGNEAALVLDNPNKVVSGGSGAFCSFSGFFGIVGDEERVGMAG</sequence>